<gene>
    <name evidence="4" type="ORF">NBR_LOCUS16999</name>
</gene>
<dbReference type="PROSITE" id="PS00018">
    <property type="entry name" value="EF_HAND_1"/>
    <property type="match status" value="2"/>
</dbReference>
<dbReference type="InterPro" id="IPR050230">
    <property type="entry name" value="CALM/Myosin/TropC-like"/>
</dbReference>
<proteinExistence type="predicted"/>
<dbReference type="PANTHER" id="PTHR23048">
    <property type="entry name" value="MYOSIN LIGHT CHAIN 1, 3"/>
    <property type="match status" value="1"/>
</dbReference>
<feature type="domain" description="EF-hand" evidence="3">
    <location>
        <begin position="65"/>
        <end position="96"/>
    </location>
</feature>
<keyword evidence="2" id="KW-0106">Calcium</keyword>
<dbReference type="GO" id="GO:0016460">
    <property type="term" value="C:myosin II complex"/>
    <property type="evidence" value="ECO:0007669"/>
    <property type="project" value="TreeGrafter"/>
</dbReference>
<dbReference type="PANTHER" id="PTHR23048:SF0">
    <property type="entry name" value="CALMODULIN LIKE 3"/>
    <property type="match status" value="1"/>
</dbReference>
<protein>
    <submittedName>
        <fullName evidence="6">Calmodulin</fullName>
    </submittedName>
</protein>
<dbReference type="AlphaFoldDB" id="A0A0N4YJ71"/>
<dbReference type="OMA" id="KERRIVM"/>
<evidence type="ECO:0000256" key="2">
    <source>
        <dbReference type="ARBA" id="ARBA00022837"/>
    </source>
</evidence>
<dbReference type="PROSITE" id="PS50222">
    <property type="entry name" value="EF_HAND_2"/>
    <property type="match status" value="2"/>
</dbReference>
<dbReference type="InterPro" id="IPR002048">
    <property type="entry name" value="EF_hand_dom"/>
</dbReference>
<keyword evidence="1" id="KW-0677">Repeat</keyword>
<dbReference type="SUPFAM" id="SSF47473">
    <property type="entry name" value="EF-hand"/>
    <property type="match status" value="1"/>
</dbReference>
<accession>A0A0N4YJ71</accession>
<dbReference type="CDD" id="cd00051">
    <property type="entry name" value="EFh"/>
    <property type="match status" value="1"/>
</dbReference>
<dbReference type="InterPro" id="IPR018247">
    <property type="entry name" value="EF_Hand_1_Ca_BS"/>
</dbReference>
<evidence type="ECO:0000313" key="6">
    <source>
        <dbReference type="WBParaSite" id="NBR_0001699801-mRNA-1"/>
    </source>
</evidence>
<dbReference type="FunFam" id="1.10.238.10:FF:000337">
    <property type="entry name" value="CALmodulin related genes"/>
    <property type="match status" value="1"/>
</dbReference>
<evidence type="ECO:0000313" key="5">
    <source>
        <dbReference type="Proteomes" id="UP000271162"/>
    </source>
</evidence>
<reference evidence="4 5" key="2">
    <citation type="submission" date="2018-11" db="EMBL/GenBank/DDBJ databases">
        <authorList>
            <consortium name="Pathogen Informatics"/>
        </authorList>
    </citation>
    <scope>NUCLEOTIDE SEQUENCE [LARGE SCALE GENOMIC DNA]</scope>
</reference>
<dbReference type="WBParaSite" id="NBR_0001699801-mRNA-1">
    <property type="protein sequence ID" value="NBR_0001699801-mRNA-1"/>
    <property type="gene ID" value="NBR_0001699801"/>
</dbReference>
<name>A0A0N4YJ71_NIPBR</name>
<feature type="domain" description="EF-hand" evidence="3">
    <location>
        <begin position="29"/>
        <end position="64"/>
    </location>
</feature>
<evidence type="ECO:0000313" key="4">
    <source>
        <dbReference type="EMBL" id="VDL80612.1"/>
    </source>
</evidence>
<dbReference type="Pfam" id="PF13499">
    <property type="entry name" value="EF-hand_7"/>
    <property type="match status" value="1"/>
</dbReference>
<keyword evidence="5" id="KW-1185">Reference proteome</keyword>
<sequence length="96" mass="11012">MAVLSSVHSRTLQAIFTESEQIIRQLTEQEIEEFKEAFLLFDKDRNGTMSTKELGIAMRALGQNPTEQQMLEIINDVDIDGNGQVEFPEFCVMMKR</sequence>
<dbReference type="GO" id="GO:0005509">
    <property type="term" value="F:calcium ion binding"/>
    <property type="evidence" value="ECO:0007669"/>
    <property type="project" value="InterPro"/>
</dbReference>
<dbReference type="SMART" id="SM00054">
    <property type="entry name" value="EFh"/>
    <property type="match status" value="2"/>
</dbReference>
<organism evidence="6">
    <name type="scientific">Nippostrongylus brasiliensis</name>
    <name type="common">Rat hookworm</name>
    <dbReference type="NCBI Taxonomy" id="27835"/>
    <lineage>
        <taxon>Eukaryota</taxon>
        <taxon>Metazoa</taxon>
        <taxon>Ecdysozoa</taxon>
        <taxon>Nematoda</taxon>
        <taxon>Chromadorea</taxon>
        <taxon>Rhabditida</taxon>
        <taxon>Rhabditina</taxon>
        <taxon>Rhabditomorpha</taxon>
        <taxon>Strongyloidea</taxon>
        <taxon>Heligmosomidae</taxon>
        <taxon>Nippostrongylus</taxon>
    </lineage>
</organism>
<dbReference type="EMBL" id="UYSL01022505">
    <property type="protein sequence ID" value="VDL80612.1"/>
    <property type="molecule type" value="Genomic_DNA"/>
</dbReference>
<dbReference type="InterPro" id="IPR011992">
    <property type="entry name" value="EF-hand-dom_pair"/>
</dbReference>
<dbReference type="Proteomes" id="UP000271162">
    <property type="component" value="Unassembled WGS sequence"/>
</dbReference>
<dbReference type="Gene3D" id="1.10.238.10">
    <property type="entry name" value="EF-hand"/>
    <property type="match status" value="1"/>
</dbReference>
<reference evidence="6" key="1">
    <citation type="submission" date="2017-02" db="UniProtKB">
        <authorList>
            <consortium name="WormBaseParasite"/>
        </authorList>
    </citation>
    <scope>IDENTIFICATION</scope>
</reference>
<evidence type="ECO:0000256" key="1">
    <source>
        <dbReference type="ARBA" id="ARBA00022737"/>
    </source>
</evidence>
<evidence type="ECO:0000259" key="3">
    <source>
        <dbReference type="PROSITE" id="PS50222"/>
    </source>
</evidence>
<dbReference type="STRING" id="27835.A0A0N4YJ71"/>